<dbReference type="SUPFAM" id="SSF56024">
    <property type="entry name" value="Phospholipase D/nuclease"/>
    <property type="match status" value="1"/>
</dbReference>
<feature type="compositionally biased region" description="Polar residues" evidence="2">
    <location>
        <begin position="98"/>
        <end position="108"/>
    </location>
</feature>
<dbReference type="PANTHER" id="PTHR16181">
    <property type="entry name" value="PROTEIN FAM83A-RELATED"/>
    <property type="match status" value="1"/>
</dbReference>
<comment type="caution">
    <text evidence="4">The sequence shown here is derived from an EMBL/GenBank/DDBJ whole genome shotgun (WGS) entry which is preliminary data.</text>
</comment>
<accession>A0ABD0X9K8</accession>
<feature type="compositionally biased region" description="Basic and acidic residues" evidence="2">
    <location>
        <begin position="77"/>
        <end position="96"/>
    </location>
</feature>
<evidence type="ECO:0000256" key="1">
    <source>
        <dbReference type="ARBA" id="ARBA00006937"/>
    </source>
</evidence>
<reference evidence="4 5" key="1">
    <citation type="submission" date="2024-06" db="EMBL/GenBank/DDBJ databases">
        <authorList>
            <person name="Pan Q."/>
            <person name="Wen M."/>
            <person name="Jouanno E."/>
            <person name="Zahm M."/>
            <person name="Klopp C."/>
            <person name="Cabau C."/>
            <person name="Louis A."/>
            <person name="Berthelot C."/>
            <person name="Parey E."/>
            <person name="Roest Crollius H."/>
            <person name="Montfort J."/>
            <person name="Robinson-Rechavi M."/>
            <person name="Bouchez O."/>
            <person name="Lampietro C."/>
            <person name="Lopez Roques C."/>
            <person name="Donnadieu C."/>
            <person name="Postlethwait J."/>
            <person name="Bobe J."/>
            <person name="Verreycken H."/>
            <person name="Guiguen Y."/>
        </authorList>
    </citation>
    <scope>NUCLEOTIDE SEQUENCE [LARGE SCALE GENOMIC DNA]</scope>
    <source>
        <strain evidence="4">Up_M1</strain>
        <tissue evidence="4">Testis</tissue>
    </source>
</reference>
<dbReference type="InterPro" id="IPR012461">
    <property type="entry name" value="SACK1"/>
</dbReference>
<dbReference type="Pfam" id="PF07894">
    <property type="entry name" value="SACK1"/>
    <property type="match status" value="1"/>
</dbReference>
<dbReference type="PANTHER" id="PTHR16181:SF17">
    <property type="entry name" value="FAMILY WITH SEQUENCE SIMILARITY 83 MEMBER FB"/>
    <property type="match status" value="1"/>
</dbReference>
<feature type="compositionally biased region" description="Polar residues" evidence="2">
    <location>
        <begin position="486"/>
        <end position="513"/>
    </location>
</feature>
<organism evidence="4 5">
    <name type="scientific">Umbra pygmaea</name>
    <name type="common">Eastern mudminnow</name>
    <dbReference type="NCBI Taxonomy" id="75934"/>
    <lineage>
        <taxon>Eukaryota</taxon>
        <taxon>Metazoa</taxon>
        <taxon>Chordata</taxon>
        <taxon>Craniata</taxon>
        <taxon>Vertebrata</taxon>
        <taxon>Euteleostomi</taxon>
        <taxon>Actinopterygii</taxon>
        <taxon>Neopterygii</taxon>
        <taxon>Teleostei</taxon>
        <taxon>Protacanthopterygii</taxon>
        <taxon>Esociformes</taxon>
        <taxon>Umbridae</taxon>
        <taxon>Umbra</taxon>
    </lineage>
</organism>
<feature type="region of interest" description="Disordered" evidence="2">
    <location>
        <begin position="77"/>
        <end position="115"/>
    </location>
</feature>
<dbReference type="Proteomes" id="UP001557470">
    <property type="component" value="Unassembled WGS sequence"/>
</dbReference>
<protein>
    <recommendedName>
        <fullName evidence="3">Scaffolding anchor of CK1 domain-containing protein</fullName>
    </recommendedName>
</protein>
<proteinExistence type="inferred from homology"/>
<dbReference type="Gene3D" id="3.30.870.10">
    <property type="entry name" value="Endonuclease Chain A"/>
    <property type="match status" value="1"/>
</dbReference>
<gene>
    <name evidence="4" type="ORF">UPYG_G00061910</name>
</gene>
<evidence type="ECO:0000313" key="4">
    <source>
        <dbReference type="EMBL" id="KAL1005658.1"/>
    </source>
</evidence>
<keyword evidence="5" id="KW-1185">Reference proteome</keyword>
<evidence type="ECO:0000256" key="2">
    <source>
        <dbReference type="SAM" id="MobiDB-lite"/>
    </source>
</evidence>
<dbReference type="AlphaFoldDB" id="A0ABD0X9K8"/>
<feature type="region of interest" description="Disordered" evidence="2">
    <location>
        <begin position="307"/>
        <end position="327"/>
    </location>
</feature>
<feature type="region of interest" description="Disordered" evidence="2">
    <location>
        <begin position="402"/>
        <end position="513"/>
    </location>
</feature>
<comment type="similarity">
    <text evidence="1">Belongs to the FAM83 family.</text>
</comment>
<dbReference type="InterPro" id="IPR050944">
    <property type="entry name" value="FAM83"/>
</dbReference>
<feature type="domain" description="Scaffolding anchor of CK1" evidence="3">
    <location>
        <begin position="16"/>
        <end position="290"/>
    </location>
</feature>
<feature type="compositionally biased region" description="Polar residues" evidence="2">
    <location>
        <begin position="447"/>
        <end position="464"/>
    </location>
</feature>
<evidence type="ECO:0000259" key="3">
    <source>
        <dbReference type="Pfam" id="PF07894"/>
    </source>
</evidence>
<evidence type="ECO:0000313" key="5">
    <source>
        <dbReference type="Proteomes" id="UP001557470"/>
    </source>
</evidence>
<name>A0ABD0X9K8_UMBPY</name>
<dbReference type="EMBL" id="JAGEUA010000002">
    <property type="protein sequence ID" value="KAL1005658.1"/>
    <property type="molecule type" value="Genomic_DNA"/>
</dbReference>
<sequence length="513" mass="57078">MAESQLACLEDDNINETISESKPEFYYSEEHRAAVEQLVKNGDGAFKMRLKEDKMIDFLSAREIKNIRDTFKQYETKDEEKWGEPTTEKKDSKADSGVHSTYWPQMSDTEVPPLDNGWPNGGFFRGVTRVAVHTHPPKENGPHIKEVVRRLIQEANRVIAIVMDLLTDIQILQDLLDAALKRSVAVYIILDARGVPHFLDMCSRLQVGPQHLQKIRTRSVEGSGFGLSFGRLPGSLCSKYMLVDGEKVVFGSYSFSWSSSRMDRHMITILTGQVVEFFDRDFRELYACSENLDLYKEFNVSQPPTVTSPVRLKAEPTKPPLPANTSRFQVSLGDTHRGELKVPAHKYHNPKYSLAFGNSPGLTRSLQDLTGIQTTTGVVGPEVQHPGKPVILASVEMSDKLSPLPCDGGKGGSRKPNGVLEKKPQSFRRWFKGKPTTNHNADAGGDRQTTSPIPSPTSLGPNSTEDFEVAVKQPKSRRSKMGPKSVSLQVVNTQDFGNSRSRGSSTKNKCVQS</sequence>